<dbReference type="EMBL" id="BPLQ01010512">
    <property type="protein sequence ID" value="GIY51256.1"/>
    <property type="molecule type" value="Genomic_DNA"/>
</dbReference>
<gene>
    <name evidence="1" type="primary">AVEN_52815_1</name>
    <name evidence="1" type="ORF">CDAR_445901</name>
</gene>
<proteinExistence type="predicted"/>
<dbReference type="Proteomes" id="UP001054837">
    <property type="component" value="Unassembled WGS sequence"/>
</dbReference>
<evidence type="ECO:0000313" key="1">
    <source>
        <dbReference type="EMBL" id="GIY51256.1"/>
    </source>
</evidence>
<reference evidence="1 2" key="1">
    <citation type="submission" date="2021-06" db="EMBL/GenBank/DDBJ databases">
        <title>Caerostris darwini draft genome.</title>
        <authorList>
            <person name="Kono N."/>
            <person name="Arakawa K."/>
        </authorList>
    </citation>
    <scope>NUCLEOTIDE SEQUENCE [LARGE SCALE GENOMIC DNA]</scope>
</reference>
<dbReference type="AlphaFoldDB" id="A0AAV4U0I2"/>
<protein>
    <submittedName>
        <fullName evidence="1">Uncharacterized protein</fullName>
    </submittedName>
</protein>
<organism evidence="1 2">
    <name type="scientific">Caerostris darwini</name>
    <dbReference type="NCBI Taxonomy" id="1538125"/>
    <lineage>
        <taxon>Eukaryota</taxon>
        <taxon>Metazoa</taxon>
        <taxon>Ecdysozoa</taxon>
        <taxon>Arthropoda</taxon>
        <taxon>Chelicerata</taxon>
        <taxon>Arachnida</taxon>
        <taxon>Araneae</taxon>
        <taxon>Araneomorphae</taxon>
        <taxon>Entelegynae</taxon>
        <taxon>Araneoidea</taxon>
        <taxon>Araneidae</taxon>
        <taxon>Caerostris</taxon>
    </lineage>
</organism>
<name>A0AAV4U0I2_9ARAC</name>
<sequence length="90" mass="10074">MSKYETFGRNFASFSEESSAAAVPRDLNRKARLKKQAQDVMRGVSSKLRGAATGSCRLVGHLGRHISSTANGTIKLQLNRWLYRMVEPYL</sequence>
<evidence type="ECO:0000313" key="2">
    <source>
        <dbReference type="Proteomes" id="UP001054837"/>
    </source>
</evidence>
<comment type="caution">
    <text evidence="1">The sequence shown here is derived from an EMBL/GenBank/DDBJ whole genome shotgun (WGS) entry which is preliminary data.</text>
</comment>
<accession>A0AAV4U0I2</accession>
<keyword evidence="2" id="KW-1185">Reference proteome</keyword>